<dbReference type="Gene3D" id="2.160.10.10">
    <property type="entry name" value="Hexapeptide repeat proteins"/>
    <property type="match status" value="1"/>
</dbReference>
<dbReference type="KEGG" id="cpb:Cphamn1_0263"/>
<evidence type="ECO:0000259" key="2">
    <source>
        <dbReference type="Pfam" id="PF24894"/>
    </source>
</evidence>
<dbReference type="Pfam" id="PF24894">
    <property type="entry name" value="Hexapep_GlmU"/>
    <property type="match status" value="1"/>
</dbReference>
<proteinExistence type="predicted"/>
<feature type="domain" description="Nucleotidyl transferase" evidence="1">
    <location>
        <begin position="2"/>
        <end position="226"/>
    </location>
</feature>
<dbReference type="STRING" id="331678.Cphamn1_0263"/>
<protein>
    <submittedName>
        <fullName evidence="3">Nucleotidyl transferase</fullName>
    </submittedName>
</protein>
<dbReference type="AlphaFoldDB" id="B3EL05"/>
<sequence length="310" mass="34230">MKAFVLAAGFGSRLRPLTNDTPKPLVPVLNVPSICYTLALLKEAGIDTVICNVHYHTELIHRFFSEHNNFGMDIQISEETTILGTGGGLKRCEHMLDNEPFLLINSDIIANFNLKSFFDCHNSSQNQGTLMLFKTPEAKTIGDVGMREGKVWDFRNMRKTGLHSDYIYAGAAVLSPSIFPYLSMGFSSIVDTGFTGLIAHESLGYFRHEGFWQDIGTTQSFWGANITSRKNILNLGKRIRRQTELDPHTISSHAVIHSDATVHESVVGRQCCIDKGASVCHSVLLPGSVIEKNSVIDRAIVFPGGMISVD</sequence>
<accession>B3EL05</accession>
<dbReference type="eggNOG" id="COG1208">
    <property type="taxonomic scope" value="Bacteria"/>
</dbReference>
<keyword evidence="3" id="KW-0808">Transferase</keyword>
<dbReference type="Pfam" id="PF00483">
    <property type="entry name" value="NTP_transferase"/>
    <property type="match status" value="1"/>
</dbReference>
<organism evidence="3">
    <name type="scientific">Chlorobium phaeobacteroides (strain BS1)</name>
    <dbReference type="NCBI Taxonomy" id="331678"/>
    <lineage>
        <taxon>Bacteria</taxon>
        <taxon>Pseudomonadati</taxon>
        <taxon>Chlorobiota</taxon>
        <taxon>Chlorobiia</taxon>
        <taxon>Chlorobiales</taxon>
        <taxon>Chlorobiaceae</taxon>
        <taxon>Chlorobium/Pelodictyon group</taxon>
        <taxon>Chlorobium</taxon>
    </lineage>
</organism>
<dbReference type="InterPro" id="IPR056818">
    <property type="entry name" value="GlmU/GlgC-like_hexapep"/>
</dbReference>
<dbReference type="OrthoDB" id="9813880at2"/>
<reference evidence="3" key="1">
    <citation type="submission" date="2008-06" db="EMBL/GenBank/DDBJ databases">
        <title>Complete sequence of Chlorobium phaeobacteroides BS1.</title>
        <authorList>
            <consortium name="US DOE Joint Genome Institute"/>
            <person name="Lucas S."/>
            <person name="Copeland A."/>
            <person name="Lapidus A."/>
            <person name="Glavina del Rio T."/>
            <person name="Dalin E."/>
            <person name="Tice H."/>
            <person name="Bruce D."/>
            <person name="Goodwin L."/>
            <person name="Pitluck S."/>
            <person name="Schmutz J."/>
            <person name="Larimer F."/>
            <person name="Land M."/>
            <person name="Hauser L."/>
            <person name="Kyrpides N."/>
            <person name="Ovchinnikova G."/>
            <person name="Li T."/>
            <person name="Liu Z."/>
            <person name="Zhao F."/>
            <person name="Overmann J."/>
            <person name="Bryant D.A."/>
            <person name="Richardson P."/>
        </authorList>
    </citation>
    <scope>NUCLEOTIDE SEQUENCE [LARGE SCALE GENOMIC DNA]</scope>
    <source>
        <strain evidence="3">BS1</strain>
    </source>
</reference>
<dbReference type="InterPro" id="IPR005835">
    <property type="entry name" value="NTP_transferase_dom"/>
</dbReference>
<dbReference type="Gene3D" id="3.90.550.10">
    <property type="entry name" value="Spore Coat Polysaccharide Biosynthesis Protein SpsA, Chain A"/>
    <property type="match status" value="1"/>
</dbReference>
<dbReference type="InterPro" id="IPR050486">
    <property type="entry name" value="Mannose-1P_guanyltransferase"/>
</dbReference>
<feature type="domain" description="Glucose-1-phosphate adenylyltransferase/Bifunctional protein GlmU-like C-terminal hexapeptide" evidence="2">
    <location>
        <begin position="250"/>
        <end position="301"/>
    </location>
</feature>
<dbReference type="CDD" id="cd06422">
    <property type="entry name" value="NTP_transferase_like_1"/>
    <property type="match status" value="1"/>
</dbReference>
<dbReference type="HOGENOM" id="CLU_029499_0_2_10"/>
<evidence type="ECO:0000259" key="1">
    <source>
        <dbReference type="Pfam" id="PF00483"/>
    </source>
</evidence>
<name>B3EL05_CHLPB</name>
<dbReference type="GO" id="GO:0016740">
    <property type="term" value="F:transferase activity"/>
    <property type="evidence" value="ECO:0007669"/>
    <property type="project" value="UniProtKB-KW"/>
</dbReference>
<dbReference type="InterPro" id="IPR029044">
    <property type="entry name" value="Nucleotide-diphossugar_trans"/>
</dbReference>
<dbReference type="PANTHER" id="PTHR22572">
    <property type="entry name" value="SUGAR-1-PHOSPHATE GUANYL TRANSFERASE"/>
    <property type="match status" value="1"/>
</dbReference>
<dbReference type="SUPFAM" id="SSF53448">
    <property type="entry name" value="Nucleotide-diphospho-sugar transferases"/>
    <property type="match status" value="1"/>
</dbReference>
<evidence type="ECO:0000313" key="3">
    <source>
        <dbReference type="EMBL" id="ACE03232.1"/>
    </source>
</evidence>
<gene>
    <name evidence="3" type="ordered locus">Cphamn1_0263</name>
</gene>
<dbReference type="EMBL" id="CP001101">
    <property type="protein sequence ID" value="ACE03232.1"/>
    <property type="molecule type" value="Genomic_DNA"/>
</dbReference>